<comment type="caution">
    <text evidence="7">The sequence shown here is derived from an EMBL/GenBank/DDBJ whole genome shotgun (WGS) entry which is preliminary data.</text>
</comment>
<dbReference type="GO" id="GO:0003700">
    <property type="term" value="F:DNA-binding transcription factor activity"/>
    <property type="evidence" value="ECO:0007669"/>
    <property type="project" value="TreeGrafter"/>
</dbReference>
<evidence type="ECO:0000259" key="6">
    <source>
        <dbReference type="PROSITE" id="PS50932"/>
    </source>
</evidence>
<dbReference type="PANTHER" id="PTHR30146">
    <property type="entry name" value="LACI-RELATED TRANSCRIPTIONAL REPRESSOR"/>
    <property type="match status" value="1"/>
</dbReference>
<sequence>MPSNTPTQKDIAEAARVSGSTVSRALRNDPTIPSETRERIMRVARDLGYRPNPFVNANMLNVRRPNRKHTKAILAYITPIPLNEYFAIVPQREISYNGACKRADELGFQVDPVPIKENGVYLSSRRCTEILLARGVQGIVFAMFENPYVRFHLDWDRFAVATHDFRMVQPRFSEAGSNHYLNTQKILRNLNHLRYKRIGLAIPARADRYTQGAFSAAFCLYRDTQPKVNQIARFTPSALKDWNRENFLSWYKKAKPDAIICISDDILSWLQDAGVSVPQDVGLASLAWEREKEPAGWSGIYQQHEMVGAAAVQLVVDQLMLNERGKPRYPKTILIDGEWVPGSTLCQQGL</sequence>
<gene>
    <name evidence="7" type="ORF">TSACC_3304</name>
</gene>
<dbReference type="RefSeq" id="WP_075081072.1">
    <property type="nucleotide sequence ID" value="NZ_BDCO01000003.1"/>
</dbReference>
<accession>A0A146GD42</accession>
<dbReference type="PROSITE" id="PS50932">
    <property type="entry name" value="HTH_LACI_2"/>
    <property type="match status" value="1"/>
</dbReference>
<dbReference type="InterPro" id="IPR046335">
    <property type="entry name" value="LacI/GalR-like_sensor"/>
</dbReference>
<dbReference type="STRING" id="690879.TSACC_3304"/>
<proteinExistence type="predicted"/>
<dbReference type="EMBL" id="BDCO01000003">
    <property type="protein sequence ID" value="GAT35240.1"/>
    <property type="molecule type" value="Genomic_DNA"/>
</dbReference>
<dbReference type="Pfam" id="PF13377">
    <property type="entry name" value="Peripla_BP_3"/>
    <property type="match status" value="1"/>
</dbReference>
<dbReference type="InterPro" id="IPR000843">
    <property type="entry name" value="HTH_LacI"/>
</dbReference>
<feature type="domain" description="HTH lacI-type" evidence="6">
    <location>
        <begin position="6"/>
        <end position="54"/>
    </location>
</feature>
<dbReference type="Gene3D" id="1.10.260.40">
    <property type="entry name" value="lambda repressor-like DNA-binding domains"/>
    <property type="match status" value="1"/>
</dbReference>
<name>A0A146GD42_TERSA</name>
<evidence type="ECO:0000313" key="8">
    <source>
        <dbReference type="Proteomes" id="UP000076023"/>
    </source>
</evidence>
<protein>
    <submittedName>
        <fullName evidence="7">LacI family transcriptional regulator</fullName>
    </submittedName>
</protein>
<evidence type="ECO:0000256" key="5">
    <source>
        <dbReference type="SAM" id="MobiDB-lite"/>
    </source>
</evidence>
<keyword evidence="2" id="KW-0805">Transcription regulation</keyword>
<dbReference type="SUPFAM" id="SSF53822">
    <property type="entry name" value="Periplasmic binding protein-like I"/>
    <property type="match status" value="1"/>
</dbReference>
<dbReference type="Gene3D" id="3.40.50.2300">
    <property type="match status" value="2"/>
</dbReference>
<dbReference type="PANTHER" id="PTHR30146:SF148">
    <property type="entry name" value="HTH-TYPE TRANSCRIPTIONAL REPRESSOR PURR-RELATED"/>
    <property type="match status" value="1"/>
</dbReference>
<keyword evidence="4" id="KW-0804">Transcription</keyword>
<dbReference type="Pfam" id="PF00356">
    <property type="entry name" value="LacI"/>
    <property type="match status" value="1"/>
</dbReference>
<evidence type="ECO:0000256" key="4">
    <source>
        <dbReference type="ARBA" id="ARBA00023163"/>
    </source>
</evidence>
<dbReference type="Proteomes" id="UP000076023">
    <property type="component" value="Unassembled WGS sequence"/>
</dbReference>
<dbReference type="SMART" id="SM00354">
    <property type="entry name" value="HTH_LACI"/>
    <property type="match status" value="1"/>
</dbReference>
<keyword evidence="1" id="KW-0678">Repressor</keyword>
<dbReference type="OrthoDB" id="667031at2"/>
<dbReference type="SUPFAM" id="SSF47413">
    <property type="entry name" value="lambda repressor-like DNA-binding domains"/>
    <property type="match status" value="1"/>
</dbReference>
<dbReference type="InterPro" id="IPR010982">
    <property type="entry name" value="Lambda_DNA-bd_dom_sf"/>
</dbReference>
<evidence type="ECO:0000256" key="2">
    <source>
        <dbReference type="ARBA" id="ARBA00023015"/>
    </source>
</evidence>
<dbReference type="GO" id="GO:0000976">
    <property type="term" value="F:transcription cis-regulatory region binding"/>
    <property type="evidence" value="ECO:0007669"/>
    <property type="project" value="TreeGrafter"/>
</dbReference>
<dbReference type="CDD" id="cd01392">
    <property type="entry name" value="HTH_LacI"/>
    <property type="match status" value="1"/>
</dbReference>
<reference evidence="8" key="1">
    <citation type="journal article" date="2017" name="Genome Announc.">
        <title>Draft Genome Sequence of Terrimicrobium sacchariphilum NM-5T, a Facultative Anaerobic Soil Bacterium of the Class Spartobacteria.</title>
        <authorList>
            <person name="Qiu Y.L."/>
            <person name="Tourlousse D.M."/>
            <person name="Matsuura N."/>
            <person name="Ohashi A."/>
            <person name="Sekiguchi Y."/>
        </authorList>
    </citation>
    <scope>NUCLEOTIDE SEQUENCE [LARGE SCALE GENOMIC DNA]</scope>
    <source>
        <strain evidence="8">NM-5</strain>
    </source>
</reference>
<dbReference type="InParanoid" id="A0A146GD42"/>
<organism evidence="7 8">
    <name type="scientific">Terrimicrobium sacchariphilum</name>
    <dbReference type="NCBI Taxonomy" id="690879"/>
    <lineage>
        <taxon>Bacteria</taxon>
        <taxon>Pseudomonadati</taxon>
        <taxon>Verrucomicrobiota</taxon>
        <taxon>Terrimicrobiia</taxon>
        <taxon>Terrimicrobiales</taxon>
        <taxon>Terrimicrobiaceae</taxon>
        <taxon>Terrimicrobium</taxon>
    </lineage>
</organism>
<feature type="region of interest" description="Disordered" evidence="5">
    <location>
        <begin position="1"/>
        <end position="29"/>
    </location>
</feature>
<evidence type="ECO:0000256" key="1">
    <source>
        <dbReference type="ARBA" id="ARBA00022491"/>
    </source>
</evidence>
<keyword evidence="3" id="KW-0238">DNA-binding</keyword>
<evidence type="ECO:0000313" key="7">
    <source>
        <dbReference type="EMBL" id="GAT35240.1"/>
    </source>
</evidence>
<keyword evidence="8" id="KW-1185">Reference proteome</keyword>
<dbReference type="AlphaFoldDB" id="A0A146GD42"/>
<dbReference type="InterPro" id="IPR028082">
    <property type="entry name" value="Peripla_BP_I"/>
</dbReference>
<evidence type="ECO:0000256" key="3">
    <source>
        <dbReference type="ARBA" id="ARBA00023125"/>
    </source>
</evidence>